<feature type="domain" description="FAD-dependent oxidoreductase 2 FAD-binding" evidence="13">
    <location>
        <begin position="8"/>
        <end position="431"/>
    </location>
</feature>
<evidence type="ECO:0000256" key="3">
    <source>
        <dbReference type="ARBA" id="ARBA00008562"/>
    </source>
</evidence>
<evidence type="ECO:0000256" key="9">
    <source>
        <dbReference type="ARBA" id="ARBA00023002"/>
    </source>
</evidence>
<evidence type="ECO:0000256" key="1">
    <source>
        <dbReference type="ARBA" id="ARBA00001974"/>
    </source>
</evidence>
<gene>
    <name evidence="15" type="ORF">GCM10023081_06570</name>
</gene>
<dbReference type="InterPro" id="IPR027477">
    <property type="entry name" value="Succ_DH/fumarate_Rdtase_cat_sf"/>
</dbReference>
<organism evidence="15 16">
    <name type="scientific">Arthrobacter ginkgonis</name>
    <dbReference type="NCBI Taxonomy" id="1630594"/>
    <lineage>
        <taxon>Bacteria</taxon>
        <taxon>Bacillati</taxon>
        <taxon>Actinomycetota</taxon>
        <taxon>Actinomycetes</taxon>
        <taxon>Micrococcales</taxon>
        <taxon>Micrococcaceae</taxon>
        <taxon>Arthrobacter</taxon>
    </lineage>
</organism>
<keyword evidence="6" id="KW-0285">Flavoprotein</keyword>
<dbReference type="Gene3D" id="1.20.58.100">
    <property type="entry name" value="Fumarate reductase/succinate dehydrogenase flavoprotein-like, C-terminal domain"/>
    <property type="match status" value="1"/>
</dbReference>
<comment type="pathway">
    <text evidence="2">Cofactor biosynthesis; NAD(+) biosynthesis; iminoaspartate from L-aspartate (oxidase route): step 1/1.</text>
</comment>
<keyword evidence="8" id="KW-0274">FAD</keyword>
<comment type="cofactor">
    <cofactor evidence="1">
        <name>FAD</name>
        <dbReference type="ChEBI" id="CHEBI:57692"/>
    </cofactor>
</comment>
<dbReference type="Gene3D" id="3.50.50.60">
    <property type="entry name" value="FAD/NAD(P)-binding domain"/>
    <property type="match status" value="2"/>
</dbReference>
<evidence type="ECO:0000256" key="7">
    <source>
        <dbReference type="ARBA" id="ARBA00022642"/>
    </source>
</evidence>
<comment type="function">
    <text evidence="10">Catalyzes the oxidation of L-aspartate to iminoaspartate, the first step in the de novo biosynthesis of NAD(+).</text>
</comment>
<comment type="catalytic activity">
    <reaction evidence="12">
        <text>L-aspartate + O2 = iminosuccinate + H2O2</text>
        <dbReference type="Rhea" id="RHEA:25876"/>
        <dbReference type="ChEBI" id="CHEBI:15379"/>
        <dbReference type="ChEBI" id="CHEBI:16240"/>
        <dbReference type="ChEBI" id="CHEBI:29991"/>
        <dbReference type="ChEBI" id="CHEBI:77875"/>
        <dbReference type="EC" id="1.4.3.16"/>
    </reaction>
    <physiologicalReaction direction="left-to-right" evidence="12">
        <dbReference type="Rhea" id="RHEA:25877"/>
    </physiologicalReaction>
</comment>
<dbReference type="InterPro" id="IPR036188">
    <property type="entry name" value="FAD/NAD-bd_sf"/>
</dbReference>
<dbReference type="PANTHER" id="PTHR42716:SF2">
    <property type="entry name" value="L-ASPARTATE OXIDASE, CHLOROPLASTIC"/>
    <property type="match status" value="1"/>
</dbReference>
<dbReference type="SUPFAM" id="SSF56425">
    <property type="entry name" value="Succinate dehydrogenase/fumarate reductase flavoprotein, catalytic domain"/>
    <property type="match status" value="1"/>
</dbReference>
<evidence type="ECO:0000256" key="11">
    <source>
        <dbReference type="ARBA" id="ARBA00030386"/>
    </source>
</evidence>
<keyword evidence="9" id="KW-0560">Oxidoreductase</keyword>
<reference evidence="16" key="1">
    <citation type="journal article" date="2019" name="Int. J. Syst. Evol. Microbiol.">
        <title>The Global Catalogue of Microorganisms (GCM) 10K type strain sequencing project: providing services to taxonomists for standard genome sequencing and annotation.</title>
        <authorList>
            <consortium name="The Broad Institute Genomics Platform"/>
            <consortium name="The Broad Institute Genome Sequencing Center for Infectious Disease"/>
            <person name="Wu L."/>
            <person name="Ma J."/>
        </authorList>
    </citation>
    <scope>NUCLEOTIDE SEQUENCE [LARGE SCALE GENOMIC DNA]</scope>
    <source>
        <strain evidence="16">JCM 30742</strain>
    </source>
</reference>
<comment type="similarity">
    <text evidence="3">Belongs to the FAD-dependent oxidoreductase 2 family. NadB subfamily.</text>
</comment>
<feature type="domain" description="Fumarate reductase/succinate dehydrogenase flavoprotein-like C-terminal" evidence="14">
    <location>
        <begin position="506"/>
        <end position="577"/>
    </location>
</feature>
<dbReference type="InterPro" id="IPR003953">
    <property type="entry name" value="FAD-dep_OxRdtase_2_FAD-bd"/>
</dbReference>
<keyword evidence="16" id="KW-1185">Reference proteome</keyword>
<dbReference type="Proteomes" id="UP001500752">
    <property type="component" value="Unassembled WGS sequence"/>
</dbReference>
<dbReference type="Pfam" id="PF02910">
    <property type="entry name" value="Succ_DH_flav_C"/>
    <property type="match status" value="1"/>
</dbReference>
<evidence type="ECO:0000256" key="2">
    <source>
        <dbReference type="ARBA" id="ARBA00004950"/>
    </source>
</evidence>
<evidence type="ECO:0000313" key="15">
    <source>
        <dbReference type="EMBL" id="GAA3670923.1"/>
    </source>
</evidence>
<dbReference type="RefSeq" id="WP_345148448.1">
    <property type="nucleotide sequence ID" value="NZ_BAABEO010000008.1"/>
</dbReference>
<dbReference type="PANTHER" id="PTHR42716">
    <property type="entry name" value="L-ASPARTATE OXIDASE"/>
    <property type="match status" value="1"/>
</dbReference>
<name>A0ABP7BVJ9_9MICC</name>
<evidence type="ECO:0000256" key="12">
    <source>
        <dbReference type="ARBA" id="ARBA00048305"/>
    </source>
</evidence>
<proteinExistence type="inferred from homology"/>
<accession>A0ABP7BVJ9</accession>
<dbReference type="Gene3D" id="3.90.700.10">
    <property type="entry name" value="Succinate dehydrogenase/fumarate reductase flavoprotein, catalytic domain"/>
    <property type="match status" value="1"/>
</dbReference>
<dbReference type="PRINTS" id="PR00368">
    <property type="entry name" value="FADPNR"/>
</dbReference>
<evidence type="ECO:0000256" key="8">
    <source>
        <dbReference type="ARBA" id="ARBA00022827"/>
    </source>
</evidence>
<dbReference type="SUPFAM" id="SSF51905">
    <property type="entry name" value="FAD/NAD(P)-binding domain"/>
    <property type="match status" value="1"/>
</dbReference>
<comment type="caution">
    <text evidence="15">The sequence shown here is derived from an EMBL/GenBank/DDBJ whole genome shotgun (WGS) entry which is preliminary data.</text>
</comment>
<dbReference type="Pfam" id="PF00890">
    <property type="entry name" value="FAD_binding_2"/>
    <property type="match status" value="1"/>
</dbReference>
<keyword evidence="7" id="KW-0662">Pyridine nucleotide biosynthesis</keyword>
<dbReference type="SUPFAM" id="SSF46977">
    <property type="entry name" value="Succinate dehydrogenase/fumarate reductase flavoprotein C-terminal domain"/>
    <property type="match status" value="1"/>
</dbReference>
<evidence type="ECO:0000259" key="13">
    <source>
        <dbReference type="Pfam" id="PF00890"/>
    </source>
</evidence>
<sequence length="610" mass="62176">MTTRPSLAIVGSGVAGLYAAVAAAERGHAVVLLTKDRLQDSNSWYAQGGLAAVGPAGIAAGDSVEQHVADTLRAGARLNDAGAVRLLCAAAWPQVEHLAALGSRFDTDATGTRYLLGLEAAHAHPRILHAGGDATGRALSRALIAACRRLEAQGRLEIREGAFVTALLHDAGRVAGVRLLGSERGAEREAVVRERELVAVGAGVSGSGPGERDPFGADAPSELRGITELHCATELRVDAVLLATGGIGGLYPQTTNPAGATGDGAALAWEAGAVLADAEFVQFHPTLVPQGPFMVSEAVRGEGAVLLDGTGRRFMPDLHPDAELAPRDVVARAIHRTRAATGAVHLDATGVDRARGTGFLARRFPGITARLAELGFDLAAGPVPVAEAQHYWMGGVLTDDAGRTTVPGLLAAGETACTGVHGANRLASNSLLEALVYAWRAVAALDPAAADPAGDEFTSAGLEGTAATAALEAVDTLDTVPAAGHAAPVDAPPVNLAGLHAVTGPALGVERDAAGLRDAAGRLARLQAQHHDAGRPEDAGRPAVELSNLLVLGRVVAAAAALRENSLGAHYRTDHPQPPATAARHGFVRRGTTAAATIRSRTTQTGPATA</sequence>
<evidence type="ECO:0000313" key="16">
    <source>
        <dbReference type="Proteomes" id="UP001500752"/>
    </source>
</evidence>
<evidence type="ECO:0000256" key="10">
    <source>
        <dbReference type="ARBA" id="ARBA00029426"/>
    </source>
</evidence>
<evidence type="ECO:0000256" key="5">
    <source>
        <dbReference type="ARBA" id="ARBA00021901"/>
    </source>
</evidence>
<evidence type="ECO:0000256" key="4">
    <source>
        <dbReference type="ARBA" id="ARBA00012173"/>
    </source>
</evidence>
<protein>
    <recommendedName>
        <fullName evidence="5">L-aspartate oxidase</fullName>
        <ecNumber evidence="4">1.4.3.16</ecNumber>
    </recommendedName>
    <alternativeName>
        <fullName evidence="11">Quinolinate synthase B</fullName>
    </alternativeName>
</protein>
<dbReference type="EMBL" id="BAABEO010000008">
    <property type="protein sequence ID" value="GAA3670923.1"/>
    <property type="molecule type" value="Genomic_DNA"/>
</dbReference>
<dbReference type="InterPro" id="IPR037099">
    <property type="entry name" value="Fum_R/Succ_DH_flav-like_C_sf"/>
</dbReference>
<evidence type="ECO:0000259" key="14">
    <source>
        <dbReference type="Pfam" id="PF02910"/>
    </source>
</evidence>
<dbReference type="InterPro" id="IPR005288">
    <property type="entry name" value="NadB"/>
</dbReference>
<dbReference type="InterPro" id="IPR015939">
    <property type="entry name" value="Fum_Rdtase/Succ_DH_flav-like_C"/>
</dbReference>
<evidence type="ECO:0000256" key="6">
    <source>
        <dbReference type="ARBA" id="ARBA00022630"/>
    </source>
</evidence>
<dbReference type="EC" id="1.4.3.16" evidence="4"/>